<evidence type="ECO:0000256" key="2">
    <source>
        <dbReference type="ARBA" id="ARBA00009240"/>
    </source>
</evidence>
<dbReference type="EMBL" id="MRZV01001705">
    <property type="protein sequence ID" value="PIK36266.1"/>
    <property type="molecule type" value="Genomic_DNA"/>
</dbReference>
<dbReference type="STRING" id="307972.A0A2G8JKI3"/>
<dbReference type="GO" id="GO:0005694">
    <property type="term" value="C:chromosome"/>
    <property type="evidence" value="ECO:0007669"/>
    <property type="project" value="UniProtKB-SubCell"/>
</dbReference>
<evidence type="ECO:0000256" key="3">
    <source>
        <dbReference type="ARBA" id="ARBA00022454"/>
    </source>
</evidence>
<organism evidence="12 13">
    <name type="scientific">Stichopus japonicus</name>
    <name type="common">Sea cucumber</name>
    <dbReference type="NCBI Taxonomy" id="307972"/>
    <lineage>
        <taxon>Eukaryota</taxon>
        <taxon>Metazoa</taxon>
        <taxon>Echinodermata</taxon>
        <taxon>Eleutherozoa</taxon>
        <taxon>Echinozoa</taxon>
        <taxon>Holothuroidea</taxon>
        <taxon>Aspidochirotacea</taxon>
        <taxon>Aspidochirotida</taxon>
        <taxon>Stichopodidae</taxon>
        <taxon>Apostichopus</taxon>
    </lineage>
</organism>
<dbReference type="GO" id="GO:0009411">
    <property type="term" value="P:response to UV"/>
    <property type="evidence" value="ECO:0007669"/>
    <property type="project" value="InterPro"/>
</dbReference>
<evidence type="ECO:0000313" key="12">
    <source>
        <dbReference type="EMBL" id="PIK36266.1"/>
    </source>
</evidence>
<feature type="compositionally biased region" description="Low complexity" evidence="10">
    <location>
        <begin position="586"/>
        <end position="605"/>
    </location>
</feature>
<feature type="compositionally biased region" description="Basic and acidic residues" evidence="10">
    <location>
        <begin position="558"/>
        <end position="575"/>
    </location>
</feature>
<keyword evidence="5" id="KW-0227">DNA damage</keyword>
<dbReference type="Proteomes" id="UP000230750">
    <property type="component" value="Unassembled WGS sequence"/>
</dbReference>
<dbReference type="GO" id="GO:0008270">
    <property type="term" value="F:zinc ion binding"/>
    <property type="evidence" value="ECO:0007669"/>
    <property type="project" value="UniProtKB-KW"/>
</dbReference>
<dbReference type="InterPro" id="IPR049408">
    <property type="entry name" value="UVSSA_N_a-solenoid_rpt"/>
</dbReference>
<keyword evidence="8" id="KW-0175">Coiled coil</keyword>
<dbReference type="InterPro" id="IPR018610">
    <property type="entry name" value="UVSSA"/>
</dbReference>
<feature type="compositionally biased region" description="Basic and acidic residues" evidence="10">
    <location>
        <begin position="281"/>
        <end position="294"/>
    </location>
</feature>
<evidence type="ECO:0000259" key="11">
    <source>
        <dbReference type="Pfam" id="PF09740"/>
    </source>
</evidence>
<evidence type="ECO:0000256" key="9">
    <source>
        <dbReference type="ARBA" id="ARBA00023204"/>
    </source>
</evidence>
<feature type="region of interest" description="Disordered" evidence="10">
    <location>
        <begin position="642"/>
        <end position="675"/>
    </location>
</feature>
<evidence type="ECO:0000256" key="7">
    <source>
        <dbReference type="ARBA" id="ARBA00022833"/>
    </source>
</evidence>
<keyword evidence="7" id="KW-0862">Zinc</keyword>
<feature type="compositionally biased region" description="Polar residues" evidence="10">
    <location>
        <begin position="248"/>
        <end position="265"/>
    </location>
</feature>
<keyword evidence="4" id="KW-0479">Metal-binding</keyword>
<sequence>MASQQRDQKSSYQLDHQLLVELANLVEELTTTGETTLDVESMRKLKKICKKSDGYVDYAHKQLMSQLEQEHAEIRLSTFQVMNELFQRSHSFRELLVAEMQEFLLLTVETDVDFPLPPPKAAAELLKQQTLVAIADWNSKFGKAYKKLGVGYNFLKHCKKINFDSILVTLEAEREQERNRAEQEERKRQERFSQAVQEMTEIIPEIDKCLQETESCYNILFPKNSFFMDTESPMVSSEKSEDKRDYSVSMSGQRSDTSHSSNPTADVNKHLENGDVGSQRNTEKLSAEDTKTSMDSEAGLTPEGDLASTSSCQQSEPKQGSGGCDINPEESLCNTEEKEGINVGHAGKASTSGTIDSGGKENDAVTYRGSKYTKGDRDIDEGQEEGDASEDELEDERRMRRRRRRRMMMHKAIRCSLMESDLSFKTSVLTSKYQQSHTVIKTHVCKSFMNNDVPLNFVQVCQEGVMLVEDDNNTDLLSALDDAKRLLDSKYMKQVQSWIESFKKANKTETDFFKKCVDMHSSLTEALEKYNDLKIKRKPRTRRVESAAPDSDDEFEDVPEKEGYEPFIEESRRAEYGLPPLAQKTSSSSKHMAASSLASSSSSSSGFTPQPTERHHLDWHPLLSCEHDPRDPTSRAATLAVWDKETKATSTGTKRPNLNQEGDGTDVNKSDAIPPTKVKKEEGQGLLARAPFIPYGVDLEHWDNPGAVKAPVVLRPQTDNRIWTSNSLGDELVLESAKEHLTRRVFSFTGSFVPVKWKCRAPLSSGQLCERMDRLKANLFIASFRFNHQCPFHGTVIPRNEDGRPLIPSTIPK</sequence>
<reference evidence="12 13" key="1">
    <citation type="journal article" date="2017" name="PLoS Biol.">
        <title>The sea cucumber genome provides insights into morphological evolution and visceral regeneration.</title>
        <authorList>
            <person name="Zhang X."/>
            <person name="Sun L."/>
            <person name="Yuan J."/>
            <person name="Sun Y."/>
            <person name="Gao Y."/>
            <person name="Zhang L."/>
            <person name="Li S."/>
            <person name="Dai H."/>
            <person name="Hamel J.F."/>
            <person name="Liu C."/>
            <person name="Yu Y."/>
            <person name="Liu S."/>
            <person name="Lin W."/>
            <person name="Guo K."/>
            <person name="Jin S."/>
            <person name="Xu P."/>
            <person name="Storey K.B."/>
            <person name="Huan P."/>
            <person name="Zhang T."/>
            <person name="Zhou Y."/>
            <person name="Zhang J."/>
            <person name="Lin C."/>
            <person name="Li X."/>
            <person name="Xing L."/>
            <person name="Huo D."/>
            <person name="Sun M."/>
            <person name="Wang L."/>
            <person name="Mercier A."/>
            <person name="Li F."/>
            <person name="Yang H."/>
            <person name="Xiang J."/>
        </authorList>
    </citation>
    <scope>NUCLEOTIDE SEQUENCE [LARGE SCALE GENOMIC DNA]</scope>
    <source>
        <strain evidence="12">Shaxun</strain>
        <tissue evidence="12">Muscle</tissue>
    </source>
</reference>
<evidence type="ECO:0000256" key="1">
    <source>
        <dbReference type="ARBA" id="ARBA00004286"/>
    </source>
</evidence>
<dbReference type="PANTHER" id="PTHR28670:SF1">
    <property type="entry name" value="UV-STIMULATED SCAFFOLD PROTEIN A"/>
    <property type="match status" value="1"/>
</dbReference>
<dbReference type="OrthoDB" id="5594015at2759"/>
<protein>
    <submittedName>
        <fullName evidence="12">Putative UV-stimulated scaffold protein A</fullName>
    </submittedName>
</protein>
<gene>
    <name evidence="12" type="ORF">BSL78_26893</name>
</gene>
<feature type="compositionally biased region" description="Polar residues" evidence="10">
    <location>
        <begin position="307"/>
        <end position="318"/>
    </location>
</feature>
<evidence type="ECO:0000256" key="10">
    <source>
        <dbReference type="SAM" id="MobiDB-lite"/>
    </source>
</evidence>
<dbReference type="GO" id="GO:0006283">
    <property type="term" value="P:transcription-coupled nucleotide-excision repair"/>
    <property type="evidence" value="ECO:0007669"/>
    <property type="project" value="TreeGrafter"/>
</dbReference>
<dbReference type="Pfam" id="PF20867">
    <property type="entry name" value="UVSSA_N"/>
    <property type="match status" value="1"/>
</dbReference>
<keyword evidence="6" id="KW-0863">Zinc-finger</keyword>
<comment type="similarity">
    <text evidence="2">Belongs to the UVSSA family.</text>
</comment>
<feature type="compositionally biased region" description="Acidic residues" evidence="10">
    <location>
        <begin position="378"/>
        <end position="394"/>
    </location>
</feature>
<dbReference type="InterPro" id="IPR049431">
    <property type="entry name" value="UVSSA_C"/>
</dbReference>
<dbReference type="PANTHER" id="PTHR28670">
    <property type="entry name" value="UV-STIMULATED SCAFFOLD PROTEIN A"/>
    <property type="match status" value="1"/>
</dbReference>
<keyword evidence="3" id="KW-0158">Chromosome</keyword>
<comment type="subcellular location">
    <subcellularLocation>
        <location evidence="1">Chromosome</location>
    </subcellularLocation>
</comment>
<evidence type="ECO:0000256" key="6">
    <source>
        <dbReference type="ARBA" id="ARBA00022771"/>
    </source>
</evidence>
<keyword evidence="13" id="KW-1185">Reference proteome</keyword>
<dbReference type="GO" id="GO:0000993">
    <property type="term" value="F:RNA polymerase II complex binding"/>
    <property type="evidence" value="ECO:0007669"/>
    <property type="project" value="TreeGrafter"/>
</dbReference>
<name>A0A2G8JKI3_STIJA</name>
<feature type="region of interest" description="Disordered" evidence="10">
    <location>
        <begin position="232"/>
        <end position="330"/>
    </location>
</feature>
<evidence type="ECO:0000256" key="8">
    <source>
        <dbReference type="ARBA" id="ARBA00023054"/>
    </source>
</evidence>
<proteinExistence type="inferred from homology"/>
<evidence type="ECO:0000256" key="5">
    <source>
        <dbReference type="ARBA" id="ARBA00022763"/>
    </source>
</evidence>
<feature type="region of interest" description="Disordered" evidence="10">
    <location>
        <begin position="540"/>
        <end position="615"/>
    </location>
</feature>
<evidence type="ECO:0000313" key="13">
    <source>
        <dbReference type="Proteomes" id="UP000230750"/>
    </source>
</evidence>
<feature type="compositionally biased region" description="Polar residues" evidence="10">
    <location>
        <begin position="648"/>
        <end position="662"/>
    </location>
</feature>
<evidence type="ECO:0000256" key="4">
    <source>
        <dbReference type="ARBA" id="ARBA00022723"/>
    </source>
</evidence>
<dbReference type="Pfam" id="PF09740">
    <property type="entry name" value="DUF2043"/>
    <property type="match status" value="1"/>
</dbReference>
<dbReference type="AlphaFoldDB" id="A0A2G8JKI3"/>
<accession>A0A2G8JKI3</accession>
<comment type="caution">
    <text evidence="12">The sequence shown here is derived from an EMBL/GenBank/DDBJ whole genome shotgun (WGS) entry which is preliminary data.</text>
</comment>
<feature type="region of interest" description="Disordered" evidence="10">
    <location>
        <begin position="344"/>
        <end position="397"/>
    </location>
</feature>
<keyword evidence="9" id="KW-0234">DNA repair</keyword>
<feature type="domain" description="UV-stimulated scaffold protein A C-terminal" evidence="11">
    <location>
        <begin position="689"/>
        <end position="806"/>
    </location>
</feature>